<dbReference type="OrthoDB" id="7273360at2"/>
<evidence type="ECO:0000313" key="3">
    <source>
        <dbReference type="EMBL" id="MBB2185839.1"/>
    </source>
</evidence>
<dbReference type="EMBL" id="QQAW01000002">
    <property type="protein sequence ID" value="RDI39650.1"/>
    <property type="molecule type" value="Genomic_DNA"/>
</dbReference>
<sequence>MSDKLDPKELKILADILALVLEDHPGQSANALDAIRNRARRNGTTGGALKNLFTALAPNPPSRPPPRPRASRAASGAAAEEMQAARTRILQLTESVNRLDLDLRSARARNEELRSQLYLTQQARAETQAALSVMRARPTQRRRSVVALAFAVGALVGAIGMGMVRAMDVPAVPFRTTALN</sequence>
<keyword evidence="2" id="KW-1133">Transmembrane helix</keyword>
<dbReference type="Proteomes" id="UP000254958">
    <property type="component" value="Unassembled WGS sequence"/>
</dbReference>
<feature type="region of interest" description="Disordered" evidence="1">
    <location>
        <begin position="56"/>
        <end position="78"/>
    </location>
</feature>
<proteinExistence type="predicted"/>
<dbReference type="EMBL" id="JABEQI010000002">
    <property type="protein sequence ID" value="MBB2185839.1"/>
    <property type="molecule type" value="Genomic_DNA"/>
</dbReference>
<keyword evidence="2" id="KW-0812">Transmembrane</keyword>
<keyword evidence="5" id="KW-1185">Reference proteome</keyword>
<dbReference type="Proteomes" id="UP000562982">
    <property type="component" value="Unassembled WGS sequence"/>
</dbReference>
<protein>
    <submittedName>
        <fullName evidence="4">Uncharacterized protein</fullName>
    </submittedName>
</protein>
<evidence type="ECO:0000313" key="6">
    <source>
        <dbReference type="Proteomes" id="UP000562982"/>
    </source>
</evidence>
<evidence type="ECO:0000313" key="4">
    <source>
        <dbReference type="EMBL" id="RDI39650.1"/>
    </source>
</evidence>
<organism evidence="4 5">
    <name type="scientific">Gluconacetobacter liquefaciens</name>
    <name type="common">Acetobacter liquefaciens</name>
    <dbReference type="NCBI Taxonomy" id="89584"/>
    <lineage>
        <taxon>Bacteria</taxon>
        <taxon>Pseudomonadati</taxon>
        <taxon>Pseudomonadota</taxon>
        <taxon>Alphaproteobacteria</taxon>
        <taxon>Acetobacterales</taxon>
        <taxon>Acetobacteraceae</taxon>
        <taxon>Gluconacetobacter</taxon>
    </lineage>
</organism>
<evidence type="ECO:0000256" key="2">
    <source>
        <dbReference type="SAM" id="Phobius"/>
    </source>
</evidence>
<keyword evidence="2" id="KW-0472">Membrane</keyword>
<name>A0A370G8W0_GLULI</name>
<feature type="transmembrane region" description="Helical" evidence="2">
    <location>
        <begin position="144"/>
        <end position="164"/>
    </location>
</feature>
<evidence type="ECO:0000256" key="1">
    <source>
        <dbReference type="SAM" id="MobiDB-lite"/>
    </source>
</evidence>
<feature type="compositionally biased region" description="Pro residues" evidence="1">
    <location>
        <begin position="58"/>
        <end position="68"/>
    </location>
</feature>
<dbReference type="RefSeq" id="WP_114726496.1">
    <property type="nucleotide sequence ID" value="NZ_BJMI01000001.1"/>
</dbReference>
<evidence type="ECO:0000313" key="5">
    <source>
        <dbReference type="Proteomes" id="UP000254958"/>
    </source>
</evidence>
<gene>
    <name evidence="4" type="ORF">C7453_102444</name>
    <name evidence="3" type="ORF">HLH32_05485</name>
</gene>
<dbReference type="AlphaFoldDB" id="A0A370G8W0"/>
<comment type="caution">
    <text evidence="4">The sequence shown here is derived from an EMBL/GenBank/DDBJ whole genome shotgun (WGS) entry which is preliminary data.</text>
</comment>
<reference evidence="4 5" key="1">
    <citation type="submission" date="2018-07" db="EMBL/GenBank/DDBJ databases">
        <title>Genomic Encyclopedia of Type Strains, Phase IV (KMG-IV): sequencing the most valuable type-strain genomes for metagenomic binning, comparative biology and taxonomic classification.</title>
        <authorList>
            <person name="Goeker M."/>
        </authorList>
    </citation>
    <scope>NUCLEOTIDE SEQUENCE [LARGE SCALE GENOMIC DNA]</scope>
    <source>
        <strain evidence="4 5">DSM 5603</strain>
    </source>
</reference>
<reference evidence="3 6" key="2">
    <citation type="submission" date="2020-04" db="EMBL/GenBank/DDBJ databases">
        <title>Description of novel Gluconacetobacter.</title>
        <authorList>
            <person name="Sombolestani A."/>
        </authorList>
    </citation>
    <scope>NUCLEOTIDE SEQUENCE [LARGE SCALE GENOMIC DNA]</scope>
    <source>
        <strain evidence="3 6">LMG 1382</strain>
    </source>
</reference>
<accession>A0A370G8W0</accession>